<dbReference type="InterPro" id="IPR007042">
    <property type="entry name" value="SERRATE/Ars2_C"/>
</dbReference>
<feature type="compositionally biased region" description="Low complexity" evidence="5">
    <location>
        <begin position="140"/>
        <end position="151"/>
    </location>
</feature>
<feature type="compositionally biased region" description="Basic and acidic residues" evidence="5">
    <location>
        <begin position="100"/>
        <end position="114"/>
    </location>
</feature>
<dbReference type="STRING" id="4829.A0A163TCR9"/>
<dbReference type="InterPro" id="IPR000504">
    <property type="entry name" value="RRM_dom"/>
</dbReference>
<feature type="compositionally biased region" description="Basic and acidic residues" evidence="5">
    <location>
        <begin position="24"/>
        <end position="39"/>
    </location>
</feature>
<feature type="compositionally biased region" description="Acidic residues" evidence="5">
    <location>
        <begin position="510"/>
        <end position="520"/>
    </location>
</feature>
<protein>
    <recommendedName>
        <fullName evidence="6">C2H2-type domain-containing protein</fullName>
    </recommendedName>
</protein>
<dbReference type="InterPro" id="IPR021933">
    <property type="entry name" value="SERRATE/Ars2_N"/>
</dbReference>
<dbReference type="GO" id="GO:0008270">
    <property type="term" value="F:zinc ion binding"/>
    <property type="evidence" value="ECO:0007669"/>
    <property type="project" value="UniProtKB-KW"/>
</dbReference>
<dbReference type="InParanoid" id="A0A163TCR9"/>
<comment type="subcellular location">
    <subcellularLocation>
        <location evidence="1">Nucleus</location>
    </subcellularLocation>
</comment>
<dbReference type="FunCoup" id="A0A163TCR9">
    <property type="interactions" value="23"/>
</dbReference>
<evidence type="ECO:0000313" key="7">
    <source>
        <dbReference type="EMBL" id="SAM03572.1"/>
    </source>
</evidence>
<dbReference type="PROSITE" id="PS50157">
    <property type="entry name" value="ZINC_FINGER_C2H2_2"/>
    <property type="match status" value="1"/>
</dbReference>
<evidence type="ECO:0000256" key="5">
    <source>
        <dbReference type="SAM" id="MobiDB-lite"/>
    </source>
</evidence>
<dbReference type="InterPro" id="IPR039727">
    <property type="entry name" value="SE/Ars2"/>
</dbReference>
<dbReference type="PANTHER" id="PTHR13165:SF0">
    <property type="entry name" value="SERRATE RNA EFFECTOR MOLECULE HOMOLOG"/>
    <property type="match status" value="1"/>
</dbReference>
<reference evidence="7" key="1">
    <citation type="submission" date="2016-04" db="EMBL/GenBank/DDBJ databases">
        <authorList>
            <person name="Evans L.H."/>
            <person name="Alamgir A."/>
            <person name="Owens N."/>
            <person name="Weber N.D."/>
            <person name="Virtaneva K."/>
            <person name="Barbian K."/>
            <person name="Babar A."/>
            <person name="Rosenke K."/>
        </authorList>
    </citation>
    <scope>NUCLEOTIDE SEQUENCE [LARGE SCALE GENOMIC DNA]</scope>
    <source>
        <strain evidence="7">CBS 101.48</strain>
    </source>
</reference>
<dbReference type="Pfam" id="PF12066">
    <property type="entry name" value="SERRATE_Ars2_N"/>
    <property type="match status" value="1"/>
</dbReference>
<name>A0A163TCR9_ABSGL</name>
<evidence type="ECO:0000313" key="8">
    <source>
        <dbReference type="Proteomes" id="UP000078561"/>
    </source>
</evidence>
<dbReference type="InterPro" id="IPR013087">
    <property type="entry name" value="Znf_C2H2_type"/>
</dbReference>
<feature type="region of interest" description="Disordered" evidence="5">
    <location>
        <begin position="499"/>
        <end position="520"/>
    </location>
</feature>
<feature type="domain" description="C2H2-type" evidence="6">
    <location>
        <begin position="643"/>
        <end position="673"/>
    </location>
</feature>
<dbReference type="EMBL" id="LT554210">
    <property type="protein sequence ID" value="SAM03572.1"/>
    <property type="molecule type" value="Genomic_DNA"/>
</dbReference>
<keyword evidence="3" id="KW-0539">Nucleus</keyword>
<dbReference type="GO" id="GO:0016070">
    <property type="term" value="P:RNA metabolic process"/>
    <property type="evidence" value="ECO:0007669"/>
    <property type="project" value="UniProtKB-ARBA"/>
</dbReference>
<comment type="similarity">
    <text evidence="2">Belongs to the ARS2 family.</text>
</comment>
<dbReference type="Proteomes" id="UP000078561">
    <property type="component" value="Unassembled WGS sequence"/>
</dbReference>
<dbReference type="SUPFAM" id="SSF54928">
    <property type="entry name" value="RNA-binding domain, RBD"/>
    <property type="match status" value="1"/>
</dbReference>
<dbReference type="AlphaFoldDB" id="A0A163TCR9"/>
<dbReference type="GO" id="GO:0003723">
    <property type="term" value="F:RNA binding"/>
    <property type="evidence" value="ECO:0007669"/>
    <property type="project" value="InterPro"/>
</dbReference>
<feature type="region of interest" description="Disordered" evidence="5">
    <location>
        <begin position="1"/>
        <end position="187"/>
    </location>
</feature>
<dbReference type="PANTHER" id="PTHR13165">
    <property type="entry name" value="ARSENITE-RESISTANCE PROTEIN 2"/>
    <property type="match status" value="1"/>
</dbReference>
<evidence type="ECO:0000259" key="6">
    <source>
        <dbReference type="PROSITE" id="PS50157"/>
    </source>
</evidence>
<dbReference type="Pfam" id="PF00076">
    <property type="entry name" value="RRM_1"/>
    <property type="match status" value="1"/>
</dbReference>
<gene>
    <name evidence="7" type="primary">ABSGL_09414.1 scaffold 11253</name>
</gene>
<dbReference type="InterPro" id="IPR025239">
    <property type="entry name" value="DUF4187"/>
</dbReference>
<feature type="compositionally biased region" description="Polar residues" evidence="5">
    <location>
        <begin position="40"/>
        <end position="50"/>
    </location>
</feature>
<organism evidence="7">
    <name type="scientific">Absidia glauca</name>
    <name type="common">Pin mould</name>
    <dbReference type="NCBI Taxonomy" id="4829"/>
    <lineage>
        <taxon>Eukaryota</taxon>
        <taxon>Fungi</taxon>
        <taxon>Fungi incertae sedis</taxon>
        <taxon>Mucoromycota</taxon>
        <taxon>Mucoromycotina</taxon>
        <taxon>Mucoromycetes</taxon>
        <taxon>Mucorales</taxon>
        <taxon>Cunninghamellaceae</taxon>
        <taxon>Absidia</taxon>
    </lineage>
</organism>
<accession>A0A163TCR9</accession>
<dbReference type="GO" id="GO:0016604">
    <property type="term" value="C:nuclear body"/>
    <property type="evidence" value="ECO:0007669"/>
    <property type="project" value="TreeGrafter"/>
</dbReference>
<feature type="compositionally biased region" description="Low complexity" evidence="5">
    <location>
        <begin position="174"/>
        <end position="187"/>
    </location>
</feature>
<dbReference type="Pfam" id="PF04959">
    <property type="entry name" value="ARS2"/>
    <property type="match status" value="1"/>
</dbReference>
<dbReference type="OMA" id="CALECDS"/>
<feature type="compositionally biased region" description="Basic residues" evidence="5">
    <location>
        <begin position="159"/>
        <end position="173"/>
    </location>
</feature>
<evidence type="ECO:0000256" key="4">
    <source>
        <dbReference type="PROSITE-ProRule" id="PRU00042"/>
    </source>
</evidence>
<dbReference type="InterPro" id="IPR035979">
    <property type="entry name" value="RBD_domain_sf"/>
</dbReference>
<dbReference type="GO" id="GO:0031047">
    <property type="term" value="P:regulatory ncRNA-mediated gene silencing"/>
    <property type="evidence" value="ECO:0007669"/>
    <property type="project" value="UniProtKB-ARBA"/>
</dbReference>
<keyword evidence="4" id="KW-0479">Metal-binding</keyword>
<dbReference type="OrthoDB" id="342064at2759"/>
<feature type="compositionally biased region" description="Polar residues" evidence="5">
    <location>
        <begin position="8"/>
        <end position="19"/>
    </location>
</feature>
<dbReference type="PROSITE" id="PS00028">
    <property type="entry name" value="ZINC_FINGER_C2H2_1"/>
    <property type="match status" value="1"/>
</dbReference>
<dbReference type="SMART" id="SM01173">
    <property type="entry name" value="DUF4187"/>
    <property type="match status" value="1"/>
</dbReference>
<evidence type="ECO:0000256" key="2">
    <source>
        <dbReference type="ARBA" id="ARBA00005407"/>
    </source>
</evidence>
<evidence type="ECO:0000256" key="3">
    <source>
        <dbReference type="ARBA" id="ARBA00023242"/>
    </source>
</evidence>
<keyword evidence="4" id="KW-0862">Zinc</keyword>
<keyword evidence="8" id="KW-1185">Reference proteome</keyword>
<proteinExistence type="inferred from homology"/>
<feature type="compositionally biased region" description="Basic residues" evidence="5">
    <location>
        <begin position="76"/>
        <end position="99"/>
    </location>
</feature>
<evidence type="ECO:0000256" key="1">
    <source>
        <dbReference type="ARBA" id="ARBA00004123"/>
    </source>
</evidence>
<sequence>MSDRRKYSPSSKSTTYNNGSDDDYSPHASRDKFRRERSLDGSSYMDSYSPKTDEYGRYSRSKRYLRSPSPTPDQRRKYRRTSPHSNHHSSHHRSSNYRRQSREHGEGRDNDYAVDHYIPNYERDGYTPGARYGRAAEPKQQQQQQQQHQQQPLNYNSGHKNHHHQHHHHHNNHNHLQQQSSPQQQTSNYGMMETVNSSMAGGNWSSMSRISLPDPLQLEYVVPFKQYRDYLRQTQPRTQFTDDDLQKEYDDYKEKISAKQLALFFNNNKEKQWFLEKYHPQASKVRVDDLKKCRLHNYTTFMQSLQQGDFDGVQHDARDTTTTTTTTTAATAITASNNDSNNDSDDINIDSKSLATDNNSLSSNGTYENQLVIKAVPPTIPRQKIIDMCNKVDGFEYLALSEPGVTKKFHRIGWIHFSEETDMQKVFDQLDNQKIDDFTFHLAMNRKNQTTAGRTCRTAPDITNTLDRLCLDLNQATQLAKLMDTELEKDGLQQVIQRAHQIASQQTAPDNDDDDDDDIEEGALSKSKLADTKKELDLILTYLRYVHMVCYYCALECDSIEELNRRCLDPHTRKVANGISDSKQAAKNERMGQQWTKNLDQRIGLKINPPDDEGMVKLGGKSLQSETDSYMEEHIQKEHDAKYKCKVGDCAKAFKGKSFVEKHIMTKHGDEIQRIKDEVQFYNNYVCDPNHLLPASANNNPTTSNNTSPGNAAITNAPFMMNMSPMGTWDQIPRIGFGGNVGWPTSMAGRMTRGPVAPQSSDPSDMMMDMPQDPRQVKSYVDLDAPADGDANISFY</sequence>
<keyword evidence="4" id="KW-0863">Zinc-finger</keyword>